<feature type="compositionally biased region" description="Basic residues" evidence="2">
    <location>
        <begin position="269"/>
        <end position="281"/>
    </location>
</feature>
<dbReference type="Proteomes" id="UP000789595">
    <property type="component" value="Unassembled WGS sequence"/>
</dbReference>
<evidence type="ECO:0000313" key="3">
    <source>
        <dbReference type="EMBL" id="CAH0377890.1"/>
    </source>
</evidence>
<feature type="compositionally biased region" description="Basic residues" evidence="2">
    <location>
        <begin position="232"/>
        <end position="249"/>
    </location>
</feature>
<keyword evidence="4" id="KW-1185">Reference proteome</keyword>
<evidence type="ECO:0000256" key="1">
    <source>
        <dbReference type="SAM" id="Coils"/>
    </source>
</evidence>
<feature type="region of interest" description="Disordered" evidence="2">
    <location>
        <begin position="1"/>
        <end position="39"/>
    </location>
</feature>
<reference evidence="3" key="1">
    <citation type="submission" date="2021-11" db="EMBL/GenBank/DDBJ databases">
        <authorList>
            <consortium name="Genoscope - CEA"/>
            <person name="William W."/>
        </authorList>
    </citation>
    <scope>NUCLEOTIDE SEQUENCE</scope>
</reference>
<feature type="region of interest" description="Disordered" evidence="2">
    <location>
        <begin position="75"/>
        <end position="94"/>
    </location>
</feature>
<feature type="coiled-coil region" evidence="1">
    <location>
        <begin position="106"/>
        <end position="154"/>
    </location>
</feature>
<protein>
    <submittedName>
        <fullName evidence="3">Uncharacterized protein</fullName>
    </submittedName>
</protein>
<comment type="caution">
    <text evidence="3">The sequence shown here is derived from an EMBL/GenBank/DDBJ whole genome shotgun (WGS) entry which is preliminary data.</text>
</comment>
<sequence>MTPTPSPRGSEELTVRTNPNTPPRTPRSALDAIEGGAPPSSARAVLEALRALQRKIVRLETERSSALREATELRHRFEGQSAASERASELQSRQLEDLERSFQLRESRLVRDRDDLTRRLDDAERDKLDALRECAGLRDRADALRARLARAEARAVGDLDAAAARSPGAGRDDALAARLASTTERAVAAELRVEDLENELRAAREAREPPAAAPPLPPPPPPSPPPPPRLRLAAKPKRAVSKAAPKKAVSKAPAPTRPGAGPAAAAARLKARKAVPPKKRAATAAAGASKRISAKEAAAGRAASLAAPKRSATAARAVTAAAPKRSATAAAAGRAAAAARLKATAKKIGAPKPSATHPYLRTTRPRRPAAPAPARAPRHSAPPDSPVNPADARGETPLVDALQEAVNATDDPDHVKTLRDILARVQGGEDAPA</sequence>
<proteinExistence type="predicted"/>
<dbReference type="AlphaFoldDB" id="A0A8J2T0I8"/>
<feature type="region of interest" description="Disordered" evidence="2">
    <location>
        <begin position="199"/>
        <end position="415"/>
    </location>
</feature>
<evidence type="ECO:0000256" key="2">
    <source>
        <dbReference type="SAM" id="MobiDB-lite"/>
    </source>
</evidence>
<accession>A0A8J2T0I8</accession>
<feature type="compositionally biased region" description="Pro residues" evidence="2">
    <location>
        <begin position="211"/>
        <end position="229"/>
    </location>
</feature>
<organism evidence="3 4">
    <name type="scientific">Pelagomonas calceolata</name>
    <dbReference type="NCBI Taxonomy" id="35677"/>
    <lineage>
        <taxon>Eukaryota</taxon>
        <taxon>Sar</taxon>
        <taxon>Stramenopiles</taxon>
        <taxon>Ochrophyta</taxon>
        <taxon>Pelagophyceae</taxon>
        <taxon>Pelagomonadales</taxon>
        <taxon>Pelagomonadaceae</taxon>
        <taxon>Pelagomonas</taxon>
    </lineage>
</organism>
<gene>
    <name evidence="3" type="ORF">PECAL_5P24110</name>
</gene>
<name>A0A8J2T0I8_9STRA</name>
<keyword evidence="1" id="KW-0175">Coiled coil</keyword>
<dbReference type="EMBL" id="CAKKNE010000005">
    <property type="protein sequence ID" value="CAH0377890.1"/>
    <property type="molecule type" value="Genomic_DNA"/>
</dbReference>
<evidence type="ECO:0000313" key="4">
    <source>
        <dbReference type="Proteomes" id="UP000789595"/>
    </source>
</evidence>
<feature type="compositionally biased region" description="Low complexity" evidence="2">
    <location>
        <begin position="282"/>
        <end position="342"/>
    </location>
</feature>
<feature type="compositionally biased region" description="Basic and acidic residues" evidence="2">
    <location>
        <begin position="199"/>
        <end position="208"/>
    </location>
</feature>
<feature type="compositionally biased region" description="Low complexity" evidence="2">
    <location>
        <begin position="250"/>
        <end position="268"/>
    </location>
</feature>